<evidence type="ECO:0000313" key="2">
    <source>
        <dbReference type="Proteomes" id="UP000233387"/>
    </source>
</evidence>
<dbReference type="RefSeq" id="WP_101359317.1">
    <property type="nucleotide sequence ID" value="NZ_NKXO01000034.1"/>
</dbReference>
<protein>
    <submittedName>
        <fullName evidence="1">Uncharacterized protein</fullName>
    </submittedName>
</protein>
<keyword evidence="2" id="KW-1185">Reference proteome</keyword>
<dbReference type="EMBL" id="NKXO01000034">
    <property type="protein sequence ID" value="PKQ67438.1"/>
    <property type="molecule type" value="Genomic_DNA"/>
</dbReference>
<proteinExistence type="predicted"/>
<evidence type="ECO:0000313" key="1">
    <source>
        <dbReference type="EMBL" id="PKQ67438.1"/>
    </source>
</evidence>
<organism evidence="1 2">
    <name type="scientific">Raineya orbicola</name>
    <dbReference type="NCBI Taxonomy" id="2016530"/>
    <lineage>
        <taxon>Bacteria</taxon>
        <taxon>Pseudomonadati</taxon>
        <taxon>Bacteroidota</taxon>
        <taxon>Cytophagia</taxon>
        <taxon>Cytophagales</taxon>
        <taxon>Raineyaceae</taxon>
        <taxon>Raineya</taxon>
    </lineage>
</organism>
<accession>A0A2N3IAZ3</accession>
<dbReference type="AlphaFoldDB" id="A0A2N3IAZ3"/>
<name>A0A2N3IAZ3_9BACT</name>
<dbReference type="Proteomes" id="UP000233387">
    <property type="component" value="Unassembled WGS sequence"/>
</dbReference>
<gene>
    <name evidence="1" type="ORF">Rain11_2051</name>
</gene>
<comment type="caution">
    <text evidence="1">The sequence shown here is derived from an EMBL/GenBank/DDBJ whole genome shotgun (WGS) entry which is preliminary data.</text>
</comment>
<reference evidence="1 2" key="1">
    <citation type="submission" date="2017-06" db="EMBL/GenBank/DDBJ databases">
        <title>Raineya orbicola gen. nov., sp. nov. a slightly thermophilic bacterium of the phylum Bacteroidetes and the description of Raineyaceae fam. nov.</title>
        <authorList>
            <person name="Albuquerque L."/>
            <person name="Polonia A.R.M."/>
            <person name="Barroso C."/>
            <person name="Froufe H.J.C."/>
            <person name="Lage O."/>
            <person name="Lobo-Da-Cunha A."/>
            <person name="Egas C."/>
            <person name="Da Costa M.S."/>
        </authorList>
    </citation>
    <scope>NUCLEOTIDE SEQUENCE [LARGE SCALE GENOMIC DNA]</scope>
    <source>
        <strain evidence="1 2">SPSPC-11</strain>
    </source>
</reference>
<sequence>MGKHFIRTSHFRQRCQERQISETLLGMIERNLAQDIDFQLQKLLYEENKIIITPPFYFVPNTRTPHLIIVRNKKLFITAYWICTEKLIKIIQQEPYFYLNLDKPNENSPYIIL</sequence>